<comment type="caution">
    <text evidence="11">The sequence shown here is derived from an EMBL/GenBank/DDBJ whole genome shotgun (WGS) entry which is preliminary data.</text>
</comment>
<keyword evidence="7 9" id="KW-0503">Monooxygenase</keyword>
<dbReference type="GO" id="GO:0004497">
    <property type="term" value="F:monooxygenase activity"/>
    <property type="evidence" value="ECO:0007669"/>
    <property type="project" value="UniProtKB-KW"/>
</dbReference>
<keyword evidence="10" id="KW-0812">Transmembrane</keyword>
<dbReference type="InterPro" id="IPR050364">
    <property type="entry name" value="Cytochrome_P450_fung"/>
</dbReference>
<keyword evidence="3 8" id="KW-0349">Heme</keyword>
<protein>
    <recommendedName>
        <fullName evidence="13">O-methylsterigmatocystin oxidoreductase</fullName>
    </recommendedName>
</protein>
<reference evidence="11 12" key="1">
    <citation type="submission" date="2017-02" db="EMBL/GenBank/DDBJ databases">
        <title>Genomes of Trichoderma spp. with biocontrol activity.</title>
        <authorList>
            <person name="Gardiner D."/>
            <person name="Kazan K."/>
            <person name="Vos C."/>
            <person name="Harvey P."/>
        </authorList>
    </citation>
    <scope>NUCLEOTIDE SEQUENCE [LARGE SCALE GENOMIC DNA]</scope>
    <source>
        <strain evidence="11 12">A5MH</strain>
    </source>
</reference>
<dbReference type="SUPFAM" id="SSF48264">
    <property type="entry name" value="Cytochrome P450"/>
    <property type="match status" value="1"/>
</dbReference>
<evidence type="ECO:0000256" key="9">
    <source>
        <dbReference type="RuleBase" id="RU000461"/>
    </source>
</evidence>
<dbReference type="PANTHER" id="PTHR46300">
    <property type="entry name" value="P450, PUTATIVE (EUROFUNG)-RELATED-RELATED"/>
    <property type="match status" value="1"/>
</dbReference>
<dbReference type="AlphaFoldDB" id="A0A2K0T2Q1"/>
<dbReference type="Pfam" id="PF00067">
    <property type="entry name" value="p450"/>
    <property type="match status" value="1"/>
</dbReference>
<evidence type="ECO:0000256" key="6">
    <source>
        <dbReference type="ARBA" id="ARBA00023004"/>
    </source>
</evidence>
<name>A0A2K0T2Q1_9HYPO</name>
<comment type="similarity">
    <text evidence="2 9">Belongs to the cytochrome P450 family.</text>
</comment>
<keyword evidence="6 8" id="KW-0408">Iron</keyword>
<evidence type="ECO:0000313" key="11">
    <source>
        <dbReference type="EMBL" id="PNP39817.1"/>
    </source>
</evidence>
<dbReference type="InterPro" id="IPR036396">
    <property type="entry name" value="Cyt_P450_sf"/>
</dbReference>
<evidence type="ECO:0000313" key="12">
    <source>
        <dbReference type="Proteomes" id="UP000236546"/>
    </source>
</evidence>
<keyword evidence="5 9" id="KW-0560">Oxidoreductase</keyword>
<dbReference type="EMBL" id="MTYH01000074">
    <property type="protein sequence ID" value="PNP39817.1"/>
    <property type="molecule type" value="Genomic_DNA"/>
</dbReference>
<feature type="transmembrane region" description="Helical" evidence="10">
    <location>
        <begin position="6"/>
        <end position="23"/>
    </location>
</feature>
<dbReference type="Proteomes" id="UP000236546">
    <property type="component" value="Unassembled WGS sequence"/>
</dbReference>
<accession>A0A2K0T2Q1</accession>
<evidence type="ECO:0000256" key="5">
    <source>
        <dbReference type="ARBA" id="ARBA00023002"/>
    </source>
</evidence>
<dbReference type="PRINTS" id="PR00463">
    <property type="entry name" value="EP450I"/>
</dbReference>
<dbReference type="PROSITE" id="PS00086">
    <property type="entry name" value="CYTOCHROME_P450"/>
    <property type="match status" value="1"/>
</dbReference>
<keyword evidence="10" id="KW-0472">Membrane</keyword>
<comment type="cofactor">
    <cofactor evidence="1 8">
        <name>heme</name>
        <dbReference type="ChEBI" id="CHEBI:30413"/>
    </cofactor>
</comment>
<evidence type="ECO:0000256" key="8">
    <source>
        <dbReference type="PIRSR" id="PIRSR602401-1"/>
    </source>
</evidence>
<keyword evidence="10" id="KW-1133">Transmembrane helix</keyword>
<dbReference type="Gene3D" id="1.10.630.10">
    <property type="entry name" value="Cytochrome P450"/>
    <property type="match status" value="1"/>
</dbReference>
<evidence type="ECO:0000256" key="4">
    <source>
        <dbReference type="ARBA" id="ARBA00022723"/>
    </source>
</evidence>
<dbReference type="GO" id="GO:0020037">
    <property type="term" value="F:heme binding"/>
    <property type="evidence" value="ECO:0007669"/>
    <property type="project" value="InterPro"/>
</dbReference>
<dbReference type="InterPro" id="IPR001128">
    <property type="entry name" value="Cyt_P450"/>
</dbReference>
<evidence type="ECO:0000256" key="3">
    <source>
        <dbReference type="ARBA" id="ARBA00022617"/>
    </source>
</evidence>
<dbReference type="GO" id="GO:0005506">
    <property type="term" value="F:iron ion binding"/>
    <property type="evidence" value="ECO:0007669"/>
    <property type="project" value="InterPro"/>
</dbReference>
<organism evidence="11 12">
    <name type="scientific">Trichoderma gamsii</name>
    <dbReference type="NCBI Taxonomy" id="398673"/>
    <lineage>
        <taxon>Eukaryota</taxon>
        <taxon>Fungi</taxon>
        <taxon>Dikarya</taxon>
        <taxon>Ascomycota</taxon>
        <taxon>Pezizomycotina</taxon>
        <taxon>Sordariomycetes</taxon>
        <taxon>Hypocreomycetidae</taxon>
        <taxon>Hypocreales</taxon>
        <taxon>Hypocreaceae</taxon>
        <taxon>Trichoderma</taxon>
    </lineage>
</organism>
<dbReference type="CDD" id="cd11065">
    <property type="entry name" value="CYP64-like"/>
    <property type="match status" value="1"/>
</dbReference>
<proteinExistence type="inferred from homology"/>
<evidence type="ECO:0000256" key="1">
    <source>
        <dbReference type="ARBA" id="ARBA00001971"/>
    </source>
</evidence>
<dbReference type="GO" id="GO:0016705">
    <property type="term" value="F:oxidoreductase activity, acting on paired donors, with incorporation or reduction of molecular oxygen"/>
    <property type="evidence" value="ECO:0007669"/>
    <property type="project" value="InterPro"/>
</dbReference>
<evidence type="ECO:0000256" key="7">
    <source>
        <dbReference type="ARBA" id="ARBA00023033"/>
    </source>
</evidence>
<gene>
    <name evidence="11" type="ORF">TGAMA5MH_08082</name>
</gene>
<dbReference type="InterPro" id="IPR002401">
    <property type="entry name" value="Cyt_P450_E_grp-I"/>
</dbReference>
<dbReference type="OrthoDB" id="2789670at2759"/>
<dbReference type="PANTHER" id="PTHR46300:SF7">
    <property type="entry name" value="P450, PUTATIVE (EUROFUNG)-RELATED"/>
    <property type="match status" value="1"/>
</dbReference>
<dbReference type="InterPro" id="IPR017972">
    <property type="entry name" value="Cyt_P450_CS"/>
</dbReference>
<keyword evidence="4 8" id="KW-0479">Metal-binding</keyword>
<evidence type="ECO:0008006" key="13">
    <source>
        <dbReference type="Google" id="ProtNLM"/>
    </source>
</evidence>
<evidence type="ECO:0000256" key="10">
    <source>
        <dbReference type="SAM" id="Phobius"/>
    </source>
</evidence>
<evidence type="ECO:0000256" key="2">
    <source>
        <dbReference type="ARBA" id="ARBA00010617"/>
    </source>
</evidence>
<feature type="binding site" description="axial binding residue" evidence="8">
    <location>
        <position position="439"/>
    </location>
    <ligand>
        <name>heme</name>
        <dbReference type="ChEBI" id="CHEBI:30413"/>
    </ligand>
    <ligandPart>
        <name>Fe</name>
        <dbReference type="ChEBI" id="CHEBI:18248"/>
    </ligandPart>
</feature>
<sequence length="530" mass="59464">MASTILYQALIALISFAIYHQLFRSKKKNLPPGPKGLPIVGNVLDLPPKGIPDYIHWKSVTDKYGPIASVTIMGRHLIFIADKQDAQEILDKKSSASSGRPAFEFSKYSGFGKMIPIHQQTREFKVHRKFMHKGLGTKLIVSKHADILELHTGLLLQDTLKAPEQILRHLEIHADAVMLRILYGYNTSPHGDDPLVKLSDHVVANFFRACDAFGRLIEYLPAVKWLPDGLPGTTFKAEAREHNRNASVYAEEPYQFARRQLASHKNTTSFIARLIQEHTTDAGELNEADAHAIKWSAAGLQVGGSETTVTVTRTFILAAIMFPEIQQKAREEVDRVTGGTRLPVLADQEQMPYISAIFAEALRFFPTAPLGFPHAMSEDMTYKGYDLPKGSILLPEIFEFCHDPSIYRDPYKFDPDRFLEPRNEPSPFWTVFGFGRRICPGRHLADATLFLNIACLVAFFDFSKIVDEQGNVMEPKVELDPVRSAVAKVAPFPFKVTVRSEKHAELLRDLEKNYPAEEGDASLLGDLTLP</sequence>